<dbReference type="GO" id="GO:0022857">
    <property type="term" value="F:transmembrane transporter activity"/>
    <property type="evidence" value="ECO:0007669"/>
    <property type="project" value="TreeGrafter"/>
</dbReference>
<keyword evidence="2" id="KW-1003">Cell membrane</keyword>
<proteinExistence type="inferred from homology"/>
<keyword evidence="5 7" id="KW-0472">Membrane</keyword>
<protein>
    <submittedName>
        <fullName evidence="9">ABC transporter permease</fullName>
    </submittedName>
</protein>
<evidence type="ECO:0000256" key="1">
    <source>
        <dbReference type="ARBA" id="ARBA00004651"/>
    </source>
</evidence>
<sequence>MWKQIFSQMWNQRRANAWLWIELSIVTVLLWYGVDLVYNYEGAARQPKGYDTSCVFDLTVGTKPLEVINDADNRQAGEDFIYLYNLIKDYPGVEEVCSYYGSVPYTDESMFEGYASHTDSTHTVDCFVRYVSASYFKVFRVKPLAGQLDEAHWSPAEYPVPVLMSADLADSVYHLPRVADAVGKTCFNPYYLKSARPVTNYRVTAVLPRQKLDDYARYQPLIYQPIERPLFWQHVALRVSPDHVAGFAERFRKDMQSVFDRGIFYLDHIRSYDDMKMAYDLQQGTVNYLNTVYAVAAFFLFNVFLCVFATFWYRTRKRRCEVAIRMAMGSSRRKVMVYFLSEGIMLLLMAAVPALVVAFNIQVADLTVHTLTDVTGGRFAGCFAAAVLLLGLVIVAGIWYPARRAMKIQPATALHDE</sequence>
<gene>
    <name evidence="9" type="ORF">K8W02_00510</name>
</gene>
<dbReference type="AlphaFoldDB" id="A0A921HTV5"/>
<name>A0A921HTV5_9BACT</name>
<reference evidence="9" key="1">
    <citation type="journal article" date="2021" name="PeerJ">
        <title>Extensive microbial diversity within the chicken gut microbiome revealed by metagenomics and culture.</title>
        <authorList>
            <person name="Gilroy R."/>
            <person name="Ravi A."/>
            <person name="Getino M."/>
            <person name="Pursley I."/>
            <person name="Horton D.L."/>
            <person name="Alikhan N.F."/>
            <person name="Baker D."/>
            <person name="Gharbi K."/>
            <person name="Hall N."/>
            <person name="Watson M."/>
            <person name="Adriaenssens E.M."/>
            <person name="Foster-Nyarko E."/>
            <person name="Jarju S."/>
            <person name="Secka A."/>
            <person name="Antonio M."/>
            <person name="Oren A."/>
            <person name="Chaudhuri R.R."/>
            <person name="La Ragione R."/>
            <person name="Hildebrand F."/>
            <person name="Pallen M.J."/>
        </authorList>
    </citation>
    <scope>NUCLEOTIDE SEQUENCE</scope>
    <source>
        <strain evidence="9">CHK55-1828</strain>
    </source>
</reference>
<accession>A0A921HTV5</accession>
<feature type="transmembrane region" description="Helical" evidence="7">
    <location>
        <begin position="292"/>
        <end position="314"/>
    </location>
</feature>
<evidence type="ECO:0000256" key="3">
    <source>
        <dbReference type="ARBA" id="ARBA00022692"/>
    </source>
</evidence>
<comment type="subcellular location">
    <subcellularLocation>
        <location evidence="1">Cell membrane</location>
        <topology evidence="1">Multi-pass membrane protein</topology>
    </subcellularLocation>
</comment>
<comment type="similarity">
    <text evidence="6">Belongs to the ABC-4 integral membrane protein family.</text>
</comment>
<reference evidence="9" key="2">
    <citation type="submission" date="2021-09" db="EMBL/GenBank/DDBJ databases">
        <authorList>
            <person name="Gilroy R."/>
        </authorList>
    </citation>
    <scope>NUCLEOTIDE SEQUENCE</scope>
    <source>
        <strain evidence="9">CHK55-1828</strain>
    </source>
</reference>
<feature type="transmembrane region" description="Helical" evidence="7">
    <location>
        <begin position="378"/>
        <end position="400"/>
    </location>
</feature>
<dbReference type="PANTHER" id="PTHR30572">
    <property type="entry name" value="MEMBRANE COMPONENT OF TRANSPORTER-RELATED"/>
    <property type="match status" value="1"/>
</dbReference>
<evidence type="ECO:0000313" key="9">
    <source>
        <dbReference type="EMBL" id="HJF90858.1"/>
    </source>
</evidence>
<comment type="caution">
    <text evidence="9">The sequence shown here is derived from an EMBL/GenBank/DDBJ whole genome shotgun (WGS) entry which is preliminary data.</text>
</comment>
<dbReference type="InterPro" id="IPR003838">
    <property type="entry name" value="ABC3_permease_C"/>
</dbReference>
<dbReference type="RefSeq" id="WP_276825557.1">
    <property type="nucleotide sequence ID" value="NZ_DYVX01000003.1"/>
</dbReference>
<feature type="domain" description="ABC3 transporter permease C-terminal" evidence="8">
    <location>
        <begin position="294"/>
        <end position="410"/>
    </location>
</feature>
<evidence type="ECO:0000313" key="10">
    <source>
        <dbReference type="Proteomes" id="UP000717835"/>
    </source>
</evidence>
<dbReference type="Proteomes" id="UP000717835">
    <property type="component" value="Unassembled WGS sequence"/>
</dbReference>
<evidence type="ECO:0000256" key="4">
    <source>
        <dbReference type="ARBA" id="ARBA00022989"/>
    </source>
</evidence>
<organism evidence="9 10">
    <name type="scientific">Mediterranea massiliensis</name>
    <dbReference type="NCBI Taxonomy" id="1841865"/>
    <lineage>
        <taxon>Bacteria</taxon>
        <taxon>Pseudomonadati</taxon>
        <taxon>Bacteroidota</taxon>
        <taxon>Bacteroidia</taxon>
        <taxon>Bacteroidales</taxon>
        <taxon>Bacteroidaceae</taxon>
        <taxon>Mediterranea</taxon>
    </lineage>
</organism>
<evidence type="ECO:0000256" key="6">
    <source>
        <dbReference type="ARBA" id="ARBA00038076"/>
    </source>
</evidence>
<evidence type="ECO:0000256" key="7">
    <source>
        <dbReference type="SAM" id="Phobius"/>
    </source>
</evidence>
<dbReference type="GO" id="GO:0005886">
    <property type="term" value="C:plasma membrane"/>
    <property type="evidence" value="ECO:0007669"/>
    <property type="project" value="UniProtKB-SubCell"/>
</dbReference>
<evidence type="ECO:0000256" key="2">
    <source>
        <dbReference type="ARBA" id="ARBA00022475"/>
    </source>
</evidence>
<dbReference type="PANTHER" id="PTHR30572:SF4">
    <property type="entry name" value="ABC TRANSPORTER PERMEASE YTRF"/>
    <property type="match status" value="1"/>
</dbReference>
<evidence type="ECO:0000256" key="5">
    <source>
        <dbReference type="ARBA" id="ARBA00023136"/>
    </source>
</evidence>
<feature type="transmembrane region" description="Helical" evidence="7">
    <location>
        <begin position="335"/>
        <end position="358"/>
    </location>
</feature>
<dbReference type="EMBL" id="DYVX01000003">
    <property type="protein sequence ID" value="HJF90858.1"/>
    <property type="molecule type" value="Genomic_DNA"/>
</dbReference>
<dbReference type="Pfam" id="PF02687">
    <property type="entry name" value="FtsX"/>
    <property type="match status" value="1"/>
</dbReference>
<feature type="transmembrane region" description="Helical" evidence="7">
    <location>
        <begin position="15"/>
        <end position="34"/>
    </location>
</feature>
<keyword evidence="4 7" id="KW-1133">Transmembrane helix</keyword>
<evidence type="ECO:0000259" key="8">
    <source>
        <dbReference type="Pfam" id="PF02687"/>
    </source>
</evidence>
<keyword evidence="3 7" id="KW-0812">Transmembrane</keyword>
<dbReference type="InterPro" id="IPR050250">
    <property type="entry name" value="Macrolide_Exporter_MacB"/>
</dbReference>